<dbReference type="Pfam" id="PF02836">
    <property type="entry name" value="Glyco_hydro_2_C"/>
    <property type="match status" value="1"/>
</dbReference>
<dbReference type="PROSITE" id="PS00608">
    <property type="entry name" value="GLYCOSYL_HYDROL_F2_2"/>
    <property type="match status" value="1"/>
</dbReference>
<dbReference type="Proteomes" id="UP000315010">
    <property type="component" value="Unassembled WGS sequence"/>
</dbReference>
<dbReference type="EMBL" id="SJPJ01000001">
    <property type="protein sequence ID" value="TWT82848.1"/>
    <property type="molecule type" value="Genomic_DNA"/>
</dbReference>
<keyword evidence="11" id="KW-1185">Reference proteome</keyword>
<dbReference type="InterPro" id="IPR006104">
    <property type="entry name" value="Glyco_hydro_2_N"/>
</dbReference>
<evidence type="ECO:0000259" key="6">
    <source>
        <dbReference type="Pfam" id="PF02836"/>
    </source>
</evidence>
<dbReference type="Pfam" id="PF00703">
    <property type="entry name" value="Glyco_hydro_2"/>
    <property type="match status" value="1"/>
</dbReference>
<dbReference type="SUPFAM" id="SSF49785">
    <property type="entry name" value="Galactose-binding domain-like"/>
    <property type="match status" value="1"/>
</dbReference>
<dbReference type="Gene3D" id="2.60.40.10">
    <property type="entry name" value="Immunoglobulins"/>
    <property type="match status" value="3"/>
</dbReference>
<reference evidence="10 11" key="1">
    <citation type="submission" date="2019-02" db="EMBL/GenBank/DDBJ databases">
        <title>Deep-cultivation of Planctomycetes and their phenomic and genomic characterization uncovers novel biology.</title>
        <authorList>
            <person name="Wiegand S."/>
            <person name="Jogler M."/>
            <person name="Boedeker C."/>
            <person name="Pinto D."/>
            <person name="Vollmers J."/>
            <person name="Rivas-Marin E."/>
            <person name="Kohn T."/>
            <person name="Peeters S.H."/>
            <person name="Heuer A."/>
            <person name="Rast P."/>
            <person name="Oberbeckmann S."/>
            <person name="Bunk B."/>
            <person name="Jeske O."/>
            <person name="Meyerdierks A."/>
            <person name="Storesund J.E."/>
            <person name="Kallscheuer N."/>
            <person name="Luecker S."/>
            <person name="Lage O.M."/>
            <person name="Pohl T."/>
            <person name="Merkel B.J."/>
            <person name="Hornburger P."/>
            <person name="Mueller R.-W."/>
            <person name="Bruemmer F."/>
            <person name="Labrenz M."/>
            <person name="Spormann A.M."/>
            <person name="Op Den Camp H."/>
            <person name="Overmann J."/>
            <person name="Amann R."/>
            <person name="Jetten M.S.M."/>
            <person name="Mascher T."/>
            <person name="Medema M.H."/>
            <person name="Devos D.P."/>
            <person name="Kaster A.-K."/>
            <person name="Ovreas L."/>
            <person name="Rohde M."/>
            <person name="Galperin M.Y."/>
            <person name="Jogler C."/>
        </authorList>
    </citation>
    <scope>NUCLEOTIDE SEQUENCE [LARGE SCALE GENOMIC DNA]</scope>
    <source>
        <strain evidence="10 11">CA13</strain>
    </source>
</reference>
<dbReference type="SUPFAM" id="SSF51445">
    <property type="entry name" value="(Trans)glycosidases"/>
    <property type="match status" value="1"/>
</dbReference>
<dbReference type="InterPro" id="IPR051913">
    <property type="entry name" value="GH2_Domain-Containing"/>
</dbReference>
<comment type="caution">
    <text evidence="10">The sequence shown here is derived from an EMBL/GenBank/DDBJ whole genome shotgun (WGS) entry which is preliminary data.</text>
</comment>
<dbReference type="InterPro" id="IPR032311">
    <property type="entry name" value="DUF4982"/>
</dbReference>
<dbReference type="EC" id="3.2.1.23" evidence="10"/>
<feature type="region of interest" description="Disordered" evidence="4">
    <location>
        <begin position="619"/>
        <end position="639"/>
    </location>
</feature>
<dbReference type="InterPro" id="IPR036156">
    <property type="entry name" value="Beta-gal/glucu_dom_sf"/>
</dbReference>
<evidence type="ECO:0000256" key="4">
    <source>
        <dbReference type="SAM" id="MobiDB-lite"/>
    </source>
</evidence>
<evidence type="ECO:0000256" key="3">
    <source>
        <dbReference type="ARBA" id="ARBA00023295"/>
    </source>
</evidence>
<evidence type="ECO:0000259" key="8">
    <source>
        <dbReference type="Pfam" id="PF16355"/>
    </source>
</evidence>
<evidence type="ECO:0000256" key="1">
    <source>
        <dbReference type="ARBA" id="ARBA00007401"/>
    </source>
</evidence>
<dbReference type="InterPro" id="IPR023232">
    <property type="entry name" value="Glyco_hydro_2_AS"/>
</dbReference>
<dbReference type="Pfam" id="PF16355">
    <property type="entry name" value="DUF4982"/>
    <property type="match status" value="1"/>
</dbReference>
<dbReference type="PANTHER" id="PTHR42732:SF1">
    <property type="entry name" value="BETA-MANNOSIDASE"/>
    <property type="match status" value="1"/>
</dbReference>
<dbReference type="Pfam" id="PF02837">
    <property type="entry name" value="Glyco_hydro_2_N"/>
    <property type="match status" value="1"/>
</dbReference>
<dbReference type="InterPro" id="IPR006101">
    <property type="entry name" value="Glyco_hydro_2"/>
</dbReference>
<dbReference type="SUPFAM" id="SSF49303">
    <property type="entry name" value="beta-Galactosidase/glucuronidase domain"/>
    <property type="match status" value="1"/>
</dbReference>
<evidence type="ECO:0000259" key="5">
    <source>
        <dbReference type="Pfam" id="PF00703"/>
    </source>
</evidence>
<dbReference type="Gene3D" id="3.20.20.80">
    <property type="entry name" value="Glycosidases"/>
    <property type="match status" value="1"/>
</dbReference>
<dbReference type="GO" id="GO:0005975">
    <property type="term" value="P:carbohydrate metabolic process"/>
    <property type="evidence" value="ECO:0007669"/>
    <property type="project" value="InterPro"/>
</dbReference>
<dbReference type="InterPro" id="IPR017853">
    <property type="entry name" value="GH"/>
</dbReference>
<dbReference type="InterPro" id="IPR040605">
    <property type="entry name" value="Glyco_hydro2_dom5"/>
</dbReference>
<protein>
    <submittedName>
        <fullName evidence="10">Beta-galactosidase</fullName>
        <ecNumber evidence="10">3.2.1.23</ecNumber>
    </submittedName>
</protein>
<evidence type="ECO:0000256" key="2">
    <source>
        <dbReference type="ARBA" id="ARBA00022801"/>
    </source>
</evidence>
<dbReference type="OrthoDB" id="9762066at2"/>
<keyword evidence="3 10" id="KW-0326">Glycosidase</keyword>
<sequence length="827" mass="92937">MKLLGFLALCIAPFVGQTQIVAEDFTAQDFTAQGFGKAERVIDWHFHLGDIKYGGRQALNHSSWPAVTVPHDWSVQYPASQDLASCTGYLPGGIAWYRTDLHISESSKAPEEKDKRFYLYFGGVYNNSEVFINGKWLSKRPNGYVSYMVDLTPYVNPSGKNVVAVRVDHSQSADSRWYTGSGIYRDVYLVTANPVHIGQWGVYCTASVTEQGAELNVETQIKNHEAKPAAVEVVHELLDPLGESVATVRESIEVSESVVTRQQMTIENPLLWDLDSPNLYSLQTTVVRDGTVTDASTTRVGIRSLTFDPNHGFALNGKWTKIKGVCLHHDAGVLGAAVPKQVWHDRLLRLKEIGCNGIRTSHNPQSTELYDLCDELGMLVMDEAFDEWEYPKKKWLEGWNVGTPGFQGSADYFRTWGKQDLESMVRRDRNHPSIIMWSIGNEVDYPNDPYSHPILNEEGIGQKHVAGYQDSQPHADRLGEIAQELAAVVRKFDRSRPVTAALAGAVMSNETDYPAALDVIGYNYTEDRYEMDHQKYPERVLYGSETSSGLDSWNAVVDNDFVFGQFIWTGIDYLGESHRWPSRGFTTGLIDLSNRIKPRGYFRKSLWTDEPMAYLVTQPRRERRSRSVERRSRSAPLSPHWDYQDGQQIRVVCYTNGDAADLLLDGEKVGTRQSLDPETRIIEWTVPYQAGELEVAVYRDDKEVANDTLKTSDRPSAIKVDQLSGTLHGRHDVALVYLRVVDSQGNFVYLADNDITCSVRGNGRLIGLENGSNNVTEVYTDNHHQCQHGQLLAYIQATADSGEIDVEFSSPLLESERIELTIAAELE</sequence>
<dbReference type="InterPro" id="IPR006103">
    <property type="entry name" value="Glyco_hydro_2_cat"/>
</dbReference>
<dbReference type="InterPro" id="IPR006102">
    <property type="entry name" value="Ig-like_GH2"/>
</dbReference>
<dbReference type="PRINTS" id="PR00132">
    <property type="entry name" value="GLHYDRLASE2"/>
</dbReference>
<keyword evidence="2 10" id="KW-0378">Hydrolase</keyword>
<feature type="domain" description="Glycosyl hydrolases family 2 sugar binding" evidence="7">
    <location>
        <begin position="72"/>
        <end position="191"/>
    </location>
</feature>
<feature type="domain" description="DUF4982" evidence="8">
    <location>
        <begin position="646"/>
        <end position="705"/>
    </location>
</feature>
<evidence type="ECO:0000313" key="11">
    <source>
        <dbReference type="Proteomes" id="UP000315010"/>
    </source>
</evidence>
<feature type="domain" description="Glycoside hydrolase family 2 catalytic" evidence="6">
    <location>
        <begin position="312"/>
        <end position="501"/>
    </location>
</feature>
<evidence type="ECO:0000259" key="9">
    <source>
        <dbReference type="Pfam" id="PF18565"/>
    </source>
</evidence>
<dbReference type="InterPro" id="IPR008979">
    <property type="entry name" value="Galactose-bd-like_sf"/>
</dbReference>
<gene>
    <name evidence="10" type="primary">lacZ_4</name>
    <name evidence="10" type="ORF">CA13_43110</name>
</gene>
<name>A0A5C5Z6H5_9BACT</name>
<evidence type="ECO:0000259" key="7">
    <source>
        <dbReference type="Pfam" id="PF02837"/>
    </source>
</evidence>
<organism evidence="10 11">
    <name type="scientific">Novipirellula herctigrandis</name>
    <dbReference type="NCBI Taxonomy" id="2527986"/>
    <lineage>
        <taxon>Bacteria</taxon>
        <taxon>Pseudomonadati</taxon>
        <taxon>Planctomycetota</taxon>
        <taxon>Planctomycetia</taxon>
        <taxon>Pirellulales</taxon>
        <taxon>Pirellulaceae</taxon>
        <taxon>Novipirellula</taxon>
    </lineage>
</organism>
<dbReference type="Pfam" id="PF18565">
    <property type="entry name" value="Glyco_hydro2_C5"/>
    <property type="match status" value="1"/>
</dbReference>
<evidence type="ECO:0000313" key="10">
    <source>
        <dbReference type="EMBL" id="TWT82848.1"/>
    </source>
</evidence>
<dbReference type="InterPro" id="IPR013783">
    <property type="entry name" value="Ig-like_fold"/>
</dbReference>
<feature type="domain" description="Glycoside hydrolase family 2" evidence="9">
    <location>
        <begin position="729"/>
        <end position="818"/>
    </location>
</feature>
<dbReference type="GO" id="GO:0004565">
    <property type="term" value="F:beta-galactosidase activity"/>
    <property type="evidence" value="ECO:0007669"/>
    <property type="project" value="UniProtKB-EC"/>
</dbReference>
<dbReference type="AlphaFoldDB" id="A0A5C5Z6H5"/>
<comment type="similarity">
    <text evidence="1">Belongs to the glycosyl hydrolase 2 family.</text>
</comment>
<feature type="domain" description="Glycoside hydrolase family 2 immunoglobulin-like beta-sandwich" evidence="5">
    <location>
        <begin position="196"/>
        <end position="303"/>
    </location>
</feature>
<accession>A0A5C5Z6H5</accession>
<dbReference type="PANTHER" id="PTHR42732">
    <property type="entry name" value="BETA-GALACTOSIDASE"/>
    <property type="match status" value="1"/>
</dbReference>
<dbReference type="Gene3D" id="2.60.120.260">
    <property type="entry name" value="Galactose-binding domain-like"/>
    <property type="match status" value="1"/>
</dbReference>
<proteinExistence type="inferred from homology"/>